<evidence type="ECO:0000256" key="1">
    <source>
        <dbReference type="ARBA" id="ARBA00005964"/>
    </source>
</evidence>
<dbReference type="Pfam" id="PF00135">
    <property type="entry name" value="COesterase"/>
    <property type="match status" value="1"/>
</dbReference>
<dbReference type="GO" id="GO:0016787">
    <property type="term" value="F:hydrolase activity"/>
    <property type="evidence" value="ECO:0007669"/>
    <property type="project" value="UniProtKB-KW"/>
</dbReference>
<comment type="caution">
    <text evidence="6">The sequence shown here is derived from an EMBL/GenBank/DDBJ whole genome shotgun (WGS) entry which is preliminary data.</text>
</comment>
<name>A0A7Y9GLX2_9MICO</name>
<dbReference type="SUPFAM" id="SSF53474">
    <property type="entry name" value="alpha/beta-Hydrolases"/>
    <property type="match status" value="1"/>
</dbReference>
<dbReference type="PANTHER" id="PTHR11559">
    <property type="entry name" value="CARBOXYLESTERASE"/>
    <property type="match status" value="1"/>
</dbReference>
<evidence type="ECO:0000256" key="4">
    <source>
        <dbReference type="SAM" id="MobiDB-lite"/>
    </source>
</evidence>
<evidence type="ECO:0000313" key="7">
    <source>
        <dbReference type="Proteomes" id="UP000576969"/>
    </source>
</evidence>
<dbReference type="Proteomes" id="UP000576969">
    <property type="component" value="Unassembled WGS sequence"/>
</dbReference>
<organism evidence="6 7">
    <name type="scientific">Microbacterium immunditiarum</name>
    <dbReference type="NCBI Taxonomy" id="337480"/>
    <lineage>
        <taxon>Bacteria</taxon>
        <taxon>Bacillati</taxon>
        <taxon>Actinomycetota</taxon>
        <taxon>Actinomycetes</taxon>
        <taxon>Micrococcales</taxon>
        <taxon>Microbacteriaceae</taxon>
        <taxon>Microbacterium</taxon>
    </lineage>
</organism>
<gene>
    <name evidence="6" type="ORF">BJ991_000943</name>
</gene>
<dbReference type="RefSeq" id="WP_179487914.1">
    <property type="nucleotide sequence ID" value="NZ_JACCBV010000001.1"/>
</dbReference>
<comment type="similarity">
    <text evidence="1 3">Belongs to the type-B carboxylesterase/lipase family.</text>
</comment>
<dbReference type="InterPro" id="IPR029058">
    <property type="entry name" value="AB_hydrolase_fold"/>
</dbReference>
<feature type="domain" description="Carboxylesterase type B" evidence="5">
    <location>
        <begin position="8"/>
        <end position="431"/>
    </location>
</feature>
<dbReference type="EC" id="3.1.1.-" evidence="3"/>
<dbReference type="PROSITE" id="PS00122">
    <property type="entry name" value="CARBOXYLESTERASE_B_1"/>
    <property type="match status" value="1"/>
</dbReference>
<proteinExistence type="inferred from homology"/>
<dbReference type="EMBL" id="JACCBV010000001">
    <property type="protein sequence ID" value="NYE18915.1"/>
    <property type="molecule type" value="Genomic_DNA"/>
</dbReference>
<dbReference type="Gene3D" id="3.40.50.1820">
    <property type="entry name" value="alpha/beta hydrolase"/>
    <property type="match status" value="1"/>
</dbReference>
<dbReference type="InterPro" id="IPR019826">
    <property type="entry name" value="Carboxylesterase_B_AS"/>
</dbReference>
<dbReference type="AlphaFoldDB" id="A0A7Y9GLX2"/>
<evidence type="ECO:0000259" key="5">
    <source>
        <dbReference type="Pfam" id="PF00135"/>
    </source>
</evidence>
<keyword evidence="7" id="KW-1185">Reference proteome</keyword>
<evidence type="ECO:0000256" key="3">
    <source>
        <dbReference type="RuleBase" id="RU361235"/>
    </source>
</evidence>
<dbReference type="InterPro" id="IPR002018">
    <property type="entry name" value="CarbesteraseB"/>
</dbReference>
<keyword evidence="2 3" id="KW-0378">Hydrolase</keyword>
<feature type="region of interest" description="Disordered" evidence="4">
    <location>
        <begin position="467"/>
        <end position="508"/>
    </location>
</feature>
<evidence type="ECO:0000256" key="2">
    <source>
        <dbReference type="ARBA" id="ARBA00022801"/>
    </source>
</evidence>
<accession>A0A7Y9GLX2</accession>
<sequence length="508" mass="53865">MSEVTLAPVVRIAPGAVRGVWRGEPGAPGASAAFLGIPFAKPPVGDLRFEAPEPPDPWDGVRDATAYGPTPLRGPQPEVTLIPEPSVPGESTLNVNVFTPRPGDTDAKLPVLVWIHGGGYIAGSPASPWYDGRTFNRDGIVTVSVSYRLGFDGFGHIDGAPANRGVRDWIAALEWVRDNIAAFGGDPGRVTIAGQSAGGGAVLTLLGLPAAQHLFHAAWSMSGALGDVSRKRAEERADKLARLANVAPTRSGFASVDEERLLALQSDAASPESRNRLAAVNLLLDEGPSWGPMVDGELLKQPTPVSIRDGVGADKPLVLGATDDEFTMLLDRAKGSLRFVPAPLALGRLRLDRATRRAYVAANAEQHRKGTSALLGRYVSDRAFRSTVVRVAAARTAAKSDAPTWVYRFSWASPAIGWACHCLDVPFWFDCLDAERVDALAGTEPPQELADAVHGAALRLIRGEEPGWTPWSERPGATRMFGAASGPEIDPDGYASVRPLVPPEPPGP</sequence>
<evidence type="ECO:0000313" key="6">
    <source>
        <dbReference type="EMBL" id="NYE18915.1"/>
    </source>
</evidence>
<dbReference type="InterPro" id="IPR050309">
    <property type="entry name" value="Type-B_Carboxylest/Lipase"/>
</dbReference>
<reference evidence="6 7" key="1">
    <citation type="submission" date="2020-07" db="EMBL/GenBank/DDBJ databases">
        <title>Sequencing the genomes of 1000 actinobacteria strains.</title>
        <authorList>
            <person name="Klenk H.-P."/>
        </authorList>
    </citation>
    <scope>NUCLEOTIDE SEQUENCE [LARGE SCALE GENOMIC DNA]</scope>
    <source>
        <strain evidence="6 7">DSM 24662</strain>
    </source>
</reference>
<protein>
    <recommendedName>
        <fullName evidence="3">Carboxylic ester hydrolase</fullName>
        <ecNumber evidence="3">3.1.1.-</ecNumber>
    </recommendedName>
</protein>